<dbReference type="InterPro" id="IPR013087">
    <property type="entry name" value="Znf_C2H2_type"/>
</dbReference>
<evidence type="ECO:0000259" key="12">
    <source>
        <dbReference type="PROSITE" id="PS50157"/>
    </source>
</evidence>
<keyword evidence="8" id="KW-0238">DNA-binding</keyword>
<feature type="domain" description="C2H2-type" evidence="12">
    <location>
        <begin position="68"/>
        <end position="96"/>
    </location>
</feature>
<evidence type="ECO:0000313" key="13">
    <source>
        <dbReference type="Ensembl" id="ENSDCDP00010000808.1"/>
    </source>
</evidence>
<comment type="subcellular location">
    <subcellularLocation>
        <location evidence="1">Nucleus</location>
    </subcellularLocation>
</comment>
<dbReference type="Ensembl" id="ENSDCDT00010000841.1">
    <property type="protein sequence ID" value="ENSDCDP00010000808.1"/>
    <property type="gene ID" value="ENSDCDG00010000453.1"/>
</dbReference>
<gene>
    <name evidence="13" type="primary">LOC114785707</name>
</gene>
<keyword evidence="14" id="KW-1185">Reference proteome</keyword>
<dbReference type="GeneTree" id="ENSGT00940000156207"/>
<dbReference type="Gene3D" id="3.30.160.60">
    <property type="entry name" value="Classic Zinc Finger"/>
    <property type="match status" value="4"/>
</dbReference>
<dbReference type="AlphaFoldDB" id="A0AAY3ZUS5"/>
<dbReference type="FunFam" id="3.30.160.60:FF:000446">
    <property type="entry name" value="Zinc finger protein"/>
    <property type="match status" value="1"/>
</dbReference>
<dbReference type="PROSITE" id="PS50157">
    <property type="entry name" value="ZINC_FINGER_C2H2_2"/>
    <property type="match status" value="3"/>
</dbReference>
<dbReference type="GO" id="GO:0008270">
    <property type="term" value="F:zinc ion binding"/>
    <property type="evidence" value="ECO:0007669"/>
    <property type="project" value="UniProtKB-KW"/>
</dbReference>
<dbReference type="FunFam" id="3.30.160.60:FF:000624">
    <property type="entry name" value="zinc finger protein 697"/>
    <property type="match status" value="1"/>
</dbReference>
<evidence type="ECO:0000256" key="1">
    <source>
        <dbReference type="ARBA" id="ARBA00004123"/>
    </source>
</evidence>
<keyword evidence="3" id="KW-0479">Metal-binding</keyword>
<evidence type="ECO:0000256" key="9">
    <source>
        <dbReference type="ARBA" id="ARBA00023163"/>
    </source>
</evidence>
<reference evidence="13" key="2">
    <citation type="submission" date="2025-08" db="UniProtKB">
        <authorList>
            <consortium name="Ensembl"/>
        </authorList>
    </citation>
    <scope>IDENTIFICATION</scope>
</reference>
<dbReference type="PROSITE" id="PS00028">
    <property type="entry name" value="ZINC_FINGER_C2H2_1"/>
    <property type="match status" value="2"/>
</dbReference>
<evidence type="ECO:0000256" key="8">
    <source>
        <dbReference type="ARBA" id="ARBA00023125"/>
    </source>
</evidence>
<dbReference type="GO" id="GO:0003677">
    <property type="term" value="F:DNA binding"/>
    <property type="evidence" value="ECO:0007669"/>
    <property type="project" value="UniProtKB-KW"/>
</dbReference>
<feature type="domain" description="C2H2-type" evidence="12">
    <location>
        <begin position="14"/>
        <end position="41"/>
    </location>
</feature>
<dbReference type="FunFam" id="3.30.160.60:FF:001954">
    <property type="entry name" value="Zinc finger protein 787"/>
    <property type="match status" value="1"/>
</dbReference>
<sequence>MNAHKLIHTGEKPFQCDQCGKRFTESGNLKSHKRVHTGERPHQCLQCGMSFSQHLEVHQKNHTGEKPFHCDQCGKSFSEKSHLQIHQRRTHAGEVSGFAVSSMA</sequence>
<dbReference type="PANTHER" id="PTHR24394:SF48">
    <property type="entry name" value="ZINC FINGER PROTEIN 771"/>
    <property type="match status" value="1"/>
</dbReference>
<evidence type="ECO:0000256" key="3">
    <source>
        <dbReference type="ARBA" id="ARBA00022723"/>
    </source>
</evidence>
<protein>
    <recommendedName>
        <fullName evidence="12">C2H2-type domain-containing protein</fullName>
    </recommendedName>
</protein>
<keyword evidence="10" id="KW-0539">Nucleus</keyword>
<organism evidence="13 14">
    <name type="scientific">Denticeps clupeoides</name>
    <name type="common">denticle herring</name>
    <dbReference type="NCBI Taxonomy" id="299321"/>
    <lineage>
        <taxon>Eukaryota</taxon>
        <taxon>Metazoa</taxon>
        <taxon>Chordata</taxon>
        <taxon>Craniata</taxon>
        <taxon>Vertebrata</taxon>
        <taxon>Euteleostomi</taxon>
        <taxon>Actinopterygii</taxon>
        <taxon>Neopterygii</taxon>
        <taxon>Teleostei</taxon>
        <taxon>Clupei</taxon>
        <taxon>Clupeiformes</taxon>
        <taxon>Denticipitoidei</taxon>
        <taxon>Denticipitidae</taxon>
        <taxon>Denticeps</taxon>
    </lineage>
</organism>
<evidence type="ECO:0000256" key="7">
    <source>
        <dbReference type="ARBA" id="ARBA00023015"/>
    </source>
</evidence>
<dbReference type="Pfam" id="PF00096">
    <property type="entry name" value="zf-C2H2"/>
    <property type="match status" value="2"/>
</dbReference>
<name>A0AAY3ZUS5_9TELE</name>
<keyword evidence="4" id="KW-0677">Repeat</keyword>
<reference evidence="13 14" key="1">
    <citation type="submission" date="2020-06" db="EMBL/GenBank/DDBJ databases">
        <authorList>
            <consortium name="Wellcome Sanger Institute Data Sharing"/>
        </authorList>
    </citation>
    <scope>NUCLEOTIDE SEQUENCE [LARGE SCALE GENOMIC DNA]</scope>
</reference>
<keyword evidence="9" id="KW-0804">Transcription</keyword>
<reference evidence="13" key="3">
    <citation type="submission" date="2025-09" db="UniProtKB">
        <authorList>
            <consortium name="Ensembl"/>
        </authorList>
    </citation>
    <scope>IDENTIFICATION</scope>
</reference>
<dbReference type="Proteomes" id="UP000694580">
    <property type="component" value="Chromosome 3"/>
</dbReference>
<evidence type="ECO:0000256" key="2">
    <source>
        <dbReference type="ARBA" id="ARBA00006991"/>
    </source>
</evidence>
<keyword evidence="7" id="KW-0805">Transcription regulation</keyword>
<dbReference type="SUPFAM" id="SSF57667">
    <property type="entry name" value="beta-beta-alpha zinc fingers"/>
    <property type="match status" value="2"/>
</dbReference>
<evidence type="ECO:0000313" key="14">
    <source>
        <dbReference type="Proteomes" id="UP000694580"/>
    </source>
</evidence>
<feature type="domain" description="C2H2-type" evidence="12">
    <location>
        <begin position="42"/>
        <end position="67"/>
    </location>
</feature>
<evidence type="ECO:0000256" key="4">
    <source>
        <dbReference type="ARBA" id="ARBA00022737"/>
    </source>
</evidence>
<evidence type="ECO:0000256" key="11">
    <source>
        <dbReference type="PROSITE-ProRule" id="PRU00042"/>
    </source>
</evidence>
<dbReference type="InterPro" id="IPR036236">
    <property type="entry name" value="Znf_C2H2_sf"/>
</dbReference>
<comment type="similarity">
    <text evidence="2">Belongs to the krueppel C2H2-type zinc-finger protein family.</text>
</comment>
<evidence type="ECO:0000256" key="6">
    <source>
        <dbReference type="ARBA" id="ARBA00022833"/>
    </source>
</evidence>
<accession>A0AAY3ZUS5</accession>
<dbReference type="GO" id="GO:0000981">
    <property type="term" value="F:DNA-binding transcription factor activity, RNA polymerase II-specific"/>
    <property type="evidence" value="ECO:0007669"/>
    <property type="project" value="TreeGrafter"/>
</dbReference>
<keyword evidence="5 11" id="KW-0863">Zinc-finger</keyword>
<evidence type="ECO:0000256" key="5">
    <source>
        <dbReference type="ARBA" id="ARBA00022771"/>
    </source>
</evidence>
<dbReference type="GO" id="GO:0005634">
    <property type="term" value="C:nucleus"/>
    <property type="evidence" value="ECO:0007669"/>
    <property type="project" value="UniProtKB-SubCell"/>
</dbReference>
<keyword evidence="6" id="KW-0862">Zinc</keyword>
<proteinExistence type="inferred from homology"/>
<dbReference type="SMART" id="SM00355">
    <property type="entry name" value="ZnF_C2H2"/>
    <property type="match status" value="3"/>
</dbReference>
<dbReference type="PANTHER" id="PTHR24394">
    <property type="entry name" value="ZINC FINGER PROTEIN"/>
    <property type="match status" value="1"/>
</dbReference>
<evidence type="ECO:0000256" key="10">
    <source>
        <dbReference type="ARBA" id="ARBA00023242"/>
    </source>
</evidence>